<dbReference type="FunFam" id="1.20.1560.10:FF:000011">
    <property type="entry name" value="Multidrug ABC transporter ATP-binding protein"/>
    <property type="match status" value="1"/>
</dbReference>
<evidence type="ECO:0000256" key="10">
    <source>
        <dbReference type="ARBA" id="ARBA00061644"/>
    </source>
</evidence>
<dbReference type="SMART" id="SM00382">
    <property type="entry name" value="AAA"/>
    <property type="match status" value="1"/>
</dbReference>
<comment type="caution">
    <text evidence="16">The sequence shown here is derived from an EMBL/GenBank/DDBJ whole genome shotgun (WGS) entry which is preliminary data.</text>
</comment>
<dbReference type="EMBL" id="QIBX01000010">
    <property type="protein sequence ID" value="RNL39838.1"/>
    <property type="molecule type" value="Genomic_DNA"/>
</dbReference>
<reference evidence="17" key="1">
    <citation type="submission" date="2018-05" db="EMBL/GenBank/DDBJ databases">
        <title>Genome Sequencing of selected type strains of the family Eggerthellaceae.</title>
        <authorList>
            <person name="Danylec N."/>
            <person name="Stoll D.A."/>
            <person name="Doetsch A."/>
            <person name="Huch M."/>
        </authorList>
    </citation>
    <scope>NUCLEOTIDE SEQUENCE [LARGE SCALE GENOMIC DNA]</scope>
    <source>
        <strain evidence="17">DSM 24851</strain>
    </source>
</reference>
<dbReference type="FunFam" id="3.40.50.300:FF:000287">
    <property type="entry name" value="Multidrug ABC transporter ATP-binding protein"/>
    <property type="match status" value="1"/>
</dbReference>
<dbReference type="AlphaFoldDB" id="A0A3N0AYT7"/>
<gene>
    <name evidence="16" type="ORF">DMP06_06710</name>
</gene>
<dbReference type="InterPro" id="IPR003593">
    <property type="entry name" value="AAA+_ATPase"/>
</dbReference>
<evidence type="ECO:0000313" key="16">
    <source>
        <dbReference type="EMBL" id="RNL39838.1"/>
    </source>
</evidence>
<feature type="region of interest" description="Disordered" evidence="12">
    <location>
        <begin position="1"/>
        <end position="28"/>
    </location>
</feature>
<evidence type="ECO:0000259" key="15">
    <source>
        <dbReference type="PROSITE" id="PS50929"/>
    </source>
</evidence>
<evidence type="ECO:0000256" key="9">
    <source>
        <dbReference type="ARBA" id="ARBA00055053"/>
    </source>
</evidence>
<dbReference type="SUPFAM" id="SSF90123">
    <property type="entry name" value="ABC transporter transmembrane region"/>
    <property type="match status" value="1"/>
</dbReference>
<dbReference type="GO" id="GO:0015421">
    <property type="term" value="F:ABC-type oligopeptide transporter activity"/>
    <property type="evidence" value="ECO:0007669"/>
    <property type="project" value="TreeGrafter"/>
</dbReference>
<dbReference type="InterPro" id="IPR036640">
    <property type="entry name" value="ABC1_TM_sf"/>
</dbReference>
<dbReference type="PROSITE" id="PS00211">
    <property type="entry name" value="ABC_TRANSPORTER_1"/>
    <property type="match status" value="1"/>
</dbReference>
<dbReference type="Pfam" id="PF00005">
    <property type="entry name" value="ABC_tran"/>
    <property type="match status" value="1"/>
</dbReference>
<dbReference type="CDD" id="cd18547">
    <property type="entry name" value="ABC_6TM_Tm288_like"/>
    <property type="match status" value="1"/>
</dbReference>
<dbReference type="PROSITE" id="PS50893">
    <property type="entry name" value="ABC_TRANSPORTER_2"/>
    <property type="match status" value="1"/>
</dbReference>
<feature type="domain" description="ABC transporter" evidence="14">
    <location>
        <begin position="411"/>
        <end position="645"/>
    </location>
</feature>
<dbReference type="GO" id="GO:0016887">
    <property type="term" value="F:ATP hydrolysis activity"/>
    <property type="evidence" value="ECO:0007669"/>
    <property type="project" value="InterPro"/>
</dbReference>
<dbReference type="PROSITE" id="PS50929">
    <property type="entry name" value="ABC_TM1F"/>
    <property type="match status" value="1"/>
</dbReference>
<comment type="similarity">
    <text evidence="10">Belongs to the ABC transporter superfamily. Lipid exporter (TC 3.A.1.106) family.</text>
</comment>
<feature type="transmembrane region" description="Helical" evidence="13">
    <location>
        <begin position="206"/>
        <end position="223"/>
    </location>
</feature>
<dbReference type="PANTHER" id="PTHR43394:SF1">
    <property type="entry name" value="ATP-BINDING CASSETTE SUB-FAMILY B MEMBER 10, MITOCHONDRIAL"/>
    <property type="match status" value="1"/>
</dbReference>
<dbReference type="Gene3D" id="1.20.1560.10">
    <property type="entry name" value="ABC transporter type 1, transmembrane domain"/>
    <property type="match status" value="1"/>
</dbReference>
<dbReference type="InterPro" id="IPR011527">
    <property type="entry name" value="ABC1_TM_dom"/>
</dbReference>
<proteinExistence type="inferred from homology"/>
<dbReference type="InterPro" id="IPR027417">
    <property type="entry name" value="P-loop_NTPase"/>
</dbReference>
<dbReference type="GO" id="GO:0005524">
    <property type="term" value="F:ATP binding"/>
    <property type="evidence" value="ECO:0007669"/>
    <property type="project" value="UniProtKB-KW"/>
</dbReference>
<evidence type="ECO:0000256" key="13">
    <source>
        <dbReference type="SAM" id="Phobius"/>
    </source>
</evidence>
<evidence type="ECO:0000256" key="7">
    <source>
        <dbReference type="ARBA" id="ARBA00022989"/>
    </source>
</evidence>
<feature type="domain" description="ABC transmembrane type-1" evidence="15">
    <location>
        <begin position="55"/>
        <end position="347"/>
    </location>
</feature>
<dbReference type="CDD" id="cd03254">
    <property type="entry name" value="ABCC_Glucan_exporter_like"/>
    <property type="match status" value="1"/>
</dbReference>
<dbReference type="GO" id="GO:0005886">
    <property type="term" value="C:plasma membrane"/>
    <property type="evidence" value="ECO:0007669"/>
    <property type="project" value="UniProtKB-SubCell"/>
</dbReference>
<evidence type="ECO:0000256" key="4">
    <source>
        <dbReference type="ARBA" id="ARBA00022692"/>
    </source>
</evidence>
<feature type="transmembrane region" description="Helical" evidence="13">
    <location>
        <begin position="98"/>
        <end position="121"/>
    </location>
</feature>
<feature type="transmembrane region" description="Helical" evidence="13">
    <location>
        <begin position="43"/>
        <end position="70"/>
    </location>
</feature>
<dbReference type="PANTHER" id="PTHR43394">
    <property type="entry name" value="ATP-DEPENDENT PERMEASE MDL1, MITOCHONDRIAL"/>
    <property type="match status" value="1"/>
</dbReference>
<evidence type="ECO:0000259" key="14">
    <source>
        <dbReference type="PROSITE" id="PS50893"/>
    </source>
</evidence>
<dbReference type="SUPFAM" id="SSF52540">
    <property type="entry name" value="P-loop containing nucleoside triphosphate hydrolases"/>
    <property type="match status" value="1"/>
</dbReference>
<comment type="function">
    <text evidence="9">ABC transporter involved in fatty acid import. Transmembrane domains (TMD) form a pore in the membrane and the ATP-binding domain (NBD) is responsible for energy generation.</text>
</comment>
<keyword evidence="4 13" id="KW-0812">Transmembrane</keyword>
<organism evidence="16 17">
    <name type="scientific">Slackia equolifaciens</name>
    <dbReference type="NCBI Taxonomy" id="498718"/>
    <lineage>
        <taxon>Bacteria</taxon>
        <taxon>Bacillati</taxon>
        <taxon>Actinomycetota</taxon>
        <taxon>Coriobacteriia</taxon>
        <taxon>Eggerthellales</taxon>
        <taxon>Eggerthellaceae</taxon>
        <taxon>Slackia</taxon>
    </lineage>
</organism>
<dbReference type="OrthoDB" id="3176683at2"/>
<keyword evidence="2" id="KW-0813">Transport</keyword>
<accession>A0A3N0AYT7</accession>
<dbReference type="Gene3D" id="3.40.50.300">
    <property type="entry name" value="P-loop containing nucleotide triphosphate hydrolases"/>
    <property type="match status" value="1"/>
</dbReference>
<evidence type="ECO:0000256" key="2">
    <source>
        <dbReference type="ARBA" id="ARBA00022448"/>
    </source>
</evidence>
<keyword evidence="6 16" id="KW-0067">ATP-binding</keyword>
<evidence type="ECO:0000256" key="5">
    <source>
        <dbReference type="ARBA" id="ARBA00022741"/>
    </source>
</evidence>
<sequence>MSARDTHAQASSRPPRRGPMGHGPRAMMPGEKAADFKGTMKKLLAFMGAFKVSLVVLLVFAVASTVFTIVGPKVLSTATTELFEGIAAKVAGTGGIDFGAVGTILATTLALYCISAACSFVQGWQMTHISQKTCYILRQRIAEKIDRLPMGYFERTSTGDVLSRITNDVDTLGQSLNQGVTQLVTSAVTIVGVVAMMLSINAPMTLIVLLIVPVSLVLVRVVVSHSQKHFRAQQKNLGAINGQVEETFSGHAVVHAFGREEQMLEKFRATNEKLYESAWKSQFLSGLMMPAMNLVGNLGYVAVAVSGAALAIQGAITVGDIQAFIQYVKNFTQPITQLAQVSNVLQQMAAAAERVFEFLDADEEDAVPAADAVAPKQACDAASGTSHFGVDAGSSALARSGAESGESPMSVEFDHVRFGYDPDSPVIKDFSAKVAPGQTVALVGPTGAGKTTMVKLLMRFYDVDGGAIRIGGRDIRDMSRDEVRAQFAMVLQDTWLFKGTIRENIRYGRLDATDAEVEAAAKAAFADHFISTLPGGYDMEINEDASNISQGQRQLLTIARAVLADRRMLILDEATSSVDTRTEERIQMAMDNLMRGRTSFVIAHRLSTIRNADLILVLNHGDIVEQGTHAQLLELGGAYAELYNSQFADAEATDCAER</sequence>
<feature type="transmembrane region" description="Helical" evidence="13">
    <location>
        <begin position="180"/>
        <end position="200"/>
    </location>
</feature>
<feature type="transmembrane region" description="Helical" evidence="13">
    <location>
        <begin position="294"/>
        <end position="316"/>
    </location>
</feature>
<evidence type="ECO:0000313" key="17">
    <source>
        <dbReference type="Proteomes" id="UP000269591"/>
    </source>
</evidence>
<keyword evidence="17" id="KW-1185">Reference proteome</keyword>
<name>A0A3N0AYT7_9ACTN</name>
<dbReference type="Proteomes" id="UP000269591">
    <property type="component" value="Unassembled WGS sequence"/>
</dbReference>
<evidence type="ECO:0000256" key="8">
    <source>
        <dbReference type="ARBA" id="ARBA00023136"/>
    </source>
</evidence>
<keyword evidence="8 13" id="KW-0472">Membrane</keyword>
<evidence type="ECO:0000256" key="12">
    <source>
        <dbReference type="SAM" id="MobiDB-lite"/>
    </source>
</evidence>
<comment type="subcellular location">
    <subcellularLocation>
        <location evidence="1">Cell membrane</location>
        <topology evidence="1">Multi-pass membrane protein</topology>
    </subcellularLocation>
</comment>
<evidence type="ECO:0000256" key="1">
    <source>
        <dbReference type="ARBA" id="ARBA00004651"/>
    </source>
</evidence>
<dbReference type="InterPro" id="IPR017871">
    <property type="entry name" value="ABC_transporter-like_CS"/>
</dbReference>
<dbReference type="InterPro" id="IPR003439">
    <property type="entry name" value="ABC_transporter-like_ATP-bd"/>
</dbReference>
<dbReference type="Pfam" id="PF00664">
    <property type="entry name" value="ABC_membrane"/>
    <property type="match status" value="1"/>
</dbReference>
<dbReference type="RefSeq" id="WP_123208967.1">
    <property type="nucleotide sequence ID" value="NZ_JBHTHO010000003.1"/>
</dbReference>
<keyword evidence="5" id="KW-0547">Nucleotide-binding</keyword>
<evidence type="ECO:0000256" key="11">
    <source>
        <dbReference type="ARBA" id="ARBA00071747"/>
    </source>
</evidence>
<protein>
    <recommendedName>
        <fullName evidence="11">Fatty acid ABC transporter ATP-binding/permease protein</fullName>
    </recommendedName>
</protein>
<keyword evidence="3" id="KW-1003">Cell membrane</keyword>
<keyword evidence="7 13" id="KW-1133">Transmembrane helix</keyword>
<evidence type="ECO:0000256" key="3">
    <source>
        <dbReference type="ARBA" id="ARBA00022475"/>
    </source>
</evidence>
<evidence type="ECO:0000256" key="6">
    <source>
        <dbReference type="ARBA" id="ARBA00022840"/>
    </source>
</evidence>
<dbReference type="InterPro" id="IPR039421">
    <property type="entry name" value="Type_1_exporter"/>
</dbReference>